<dbReference type="SMART" id="SM00919">
    <property type="entry name" value="Malic_M"/>
    <property type="match status" value="1"/>
</dbReference>
<feature type="site" description="Important for activity" evidence="8">
    <location>
        <position position="271"/>
    </location>
</feature>
<dbReference type="SUPFAM" id="SSF53223">
    <property type="entry name" value="Aminoacid dehydrogenase-like, N-terminal domain"/>
    <property type="match status" value="1"/>
</dbReference>
<evidence type="ECO:0000256" key="6">
    <source>
        <dbReference type="ARBA" id="ARBA00050168"/>
    </source>
</evidence>
<proteinExistence type="inferred from homology"/>
<dbReference type="GO" id="GO:0006108">
    <property type="term" value="P:malate metabolic process"/>
    <property type="evidence" value="ECO:0007669"/>
    <property type="project" value="TreeGrafter"/>
</dbReference>
<comment type="catalytic activity">
    <reaction evidence="6 8">
        <text>oxaloacetate + H(+) = pyruvate + CO2</text>
        <dbReference type="Rhea" id="RHEA:15641"/>
        <dbReference type="ChEBI" id="CHEBI:15361"/>
        <dbReference type="ChEBI" id="CHEBI:15378"/>
        <dbReference type="ChEBI" id="CHEBI:16452"/>
        <dbReference type="ChEBI" id="CHEBI:16526"/>
        <dbReference type="EC" id="1.1.1.38"/>
    </reaction>
</comment>
<dbReference type="OrthoDB" id="3314528at2"/>
<dbReference type="AlphaFoldDB" id="A0A4R1XLV4"/>
<dbReference type="InterPro" id="IPR012302">
    <property type="entry name" value="Malic_NAD-bd"/>
</dbReference>
<dbReference type="GO" id="GO:0046872">
    <property type="term" value="F:metal ion binding"/>
    <property type="evidence" value="ECO:0007669"/>
    <property type="project" value="UniProtKB-KW"/>
</dbReference>
<dbReference type="GO" id="GO:0051287">
    <property type="term" value="F:NAD binding"/>
    <property type="evidence" value="ECO:0007669"/>
    <property type="project" value="InterPro"/>
</dbReference>
<comment type="similarity">
    <text evidence="2 8 12">Belongs to the malic enzymes family.</text>
</comment>
<dbReference type="GO" id="GO:0008948">
    <property type="term" value="F:oxaloacetate decarboxylase activity"/>
    <property type="evidence" value="ECO:0007669"/>
    <property type="project" value="UniProtKB-UniRule"/>
</dbReference>
<dbReference type="GO" id="GO:0004471">
    <property type="term" value="F:malate dehydrogenase (decarboxylating) (NAD+) activity"/>
    <property type="evidence" value="ECO:0007669"/>
    <property type="project" value="UniProtKB-UniRule"/>
</dbReference>
<evidence type="ECO:0000256" key="11">
    <source>
        <dbReference type="PIRSR" id="PIRSR000106-3"/>
    </source>
</evidence>
<feature type="binding site" evidence="10">
    <location>
        <position position="463"/>
    </location>
    <ligand>
        <name>(S)-malate</name>
        <dbReference type="ChEBI" id="CHEBI:15589"/>
    </ligand>
</feature>
<accession>A0A4R1XLV4</accession>
<evidence type="ECO:0000256" key="3">
    <source>
        <dbReference type="ARBA" id="ARBA00022723"/>
    </source>
</evidence>
<keyword evidence="3 8" id="KW-0479">Metal-binding</keyword>
<dbReference type="CDD" id="cd05312">
    <property type="entry name" value="NAD_bind_1_malic_enz"/>
    <property type="match status" value="1"/>
</dbReference>
<comment type="cofactor">
    <cofactor evidence="8 11">
        <name>Mg(2+)</name>
        <dbReference type="ChEBI" id="CHEBI:18420"/>
    </cofactor>
    <cofactor evidence="8 11">
        <name>Mn(2+)</name>
        <dbReference type="ChEBI" id="CHEBI:29035"/>
    </cofactor>
    <text evidence="8 11">Divalent metal cations. Prefers magnesium or manganese.</text>
</comment>
<evidence type="ECO:0000256" key="10">
    <source>
        <dbReference type="PIRSR" id="PIRSR000106-2"/>
    </source>
</evidence>
<evidence type="ECO:0000256" key="7">
    <source>
        <dbReference type="ARBA" id="ARBA00052591"/>
    </source>
</evidence>
<evidence type="ECO:0000259" key="13">
    <source>
        <dbReference type="SMART" id="SM00919"/>
    </source>
</evidence>
<dbReference type="PANTHER" id="PTHR23406">
    <property type="entry name" value="MALIC ENZYME-RELATED"/>
    <property type="match status" value="1"/>
</dbReference>
<comment type="subunit">
    <text evidence="8">Homotetramer.</text>
</comment>
<feature type="binding site" evidence="8 11">
    <location>
        <position position="247"/>
    </location>
    <ligand>
        <name>a divalent metal cation</name>
        <dbReference type="ChEBI" id="CHEBI:60240"/>
    </ligand>
</feature>
<dbReference type="InterPro" id="IPR015884">
    <property type="entry name" value="Malic_enzyme_CS"/>
</dbReference>
<feature type="binding site" evidence="10">
    <location>
        <position position="158"/>
    </location>
    <ligand>
        <name>(S)-malate</name>
        <dbReference type="ChEBI" id="CHEBI:15589"/>
    </ligand>
</feature>
<dbReference type="InterPro" id="IPR046346">
    <property type="entry name" value="Aminoacid_DH-like_N_sf"/>
</dbReference>
<organism evidence="15 16">
    <name type="scientific">Acinetobacter calcoaceticus</name>
    <dbReference type="NCBI Taxonomy" id="471"/>
    <lineage>
        <taxon>Bacteria</taxon>
        <taxon>Pseudomonadati</taxon>
        <taxon>Pseudomonadota</taxon>
        <taxon>Gammaproteobacteria</taxon>
        <taxon>Moraxellales</taxon>
        <taxon>Moraxellaceae</taxon>
        <taxon>Acinetobacter</taxon>
        <taxon>Acinetobacter calcoaceticus/baumannii complex</taxon>
    </lineage>
</organism>
<dbReference type="Proteomes" id="UP000294963">
    <property type="component" value="Unassembled WGS sequence"/>
</dbReference>
<dbReference type="GO" id="GO:0005829">
    <property type="term" value="C:cytosol"/>
    <property type="evidence" value="ECO:0007669"/>
    <property type="project" value="TreeGrafter"/>
</dbReference>
<dbReference type="EMBL" id="SLVJ01000018">
    <property type="protein sequence ID" value="TCM64379.1"/>
    <property type="molecule type" value="Genomic_DNA"/>
</dbReference>
<dbReference type="InterPro" id="IPR037062">
    <property type="entry name" value="Malic_N_dom_sf"/>
</dbReference>
<keyword evidence="4 8" id="KW-0560">Oxidoreductase</keyword>
<protein>
    <recommendedName>
        <fullName evidence="8">NAD-dependent malic enzyme</fullName>
        <shortName evidence="8">NAD-ME</shortName>
        <ecNumber evidence="8">1.1.1.38</ecNumber>
    </recommendedName>
</protein>
<gene>
    <name evidence="8" type="primary">maeA</name>
    <name evidence="15" type="ORF">EC844_11855</name>
</gene>
<sequence length="566" mass="63126">MTTQNLKTQYPLYTPYAGYTLLELPLLNKGSAFTEDERSHFNLHGLLPQVIETIEEQHQRSYQQFTSFNEDINKHIYLRNIQDTNETLFYHLIGNHLSEMMPIIYTPTVGEACQRFSDIYRRHRGVFVSYPDRDHLDDILQNVNRKNVKVIVITDGERILGLGDLGIGGMGIPIGKLSLYTACGGISPAYTLPITIDVGTNNQQLLNDPLYMGWRQPRIGGDEYYDFIDDIFKAIQRRWPKALIQFEDFAQNNAMPLLEKYRDQYCCFNDDIQGTAAVVVGSLIAACRAANIELKDQRVTFLGAGSAGCGIAEQIIAQMVADGLSDLQARQQVFMVDRFGLITDNQPNLRDFQRALAQKTDVVSPWADAEDHISLHDVVKNAKPSILIGVSGQAGLFTEEIIRTLNSNCEHPIVLPLSNPTSHVEAVPADILRWTDGKALIATGSPFAPVNYQGKTYNISQCNNAYIFPGIGLGVIAVQATRVTNAMMIASSSALADCSPKLQDRDADLLPDLDSIQKVSKFIAFHVAKAAMADGVAALISDEAILENIERNFWKPEYRSYRRVPF</sequence>
<feature type="binding site" evidence="8 11">
    <location>
        <position position="271"/>
    </location>
    <ligand>
        <name>a divalent metal cation</name>
        <dbReference type="ChEBI" id="CHEBI:60240"/>
    </ligand>
</feature>
<evidence type="ECO:0000259" key="14">
    <source>
        <dbReference type="SMART" id="SM01274"/>
    </source>
</evidence>
<evidence type="ECO:0000256" key="5">
    <source>
        <dbReference type="ARBA" id="ARBA00023027"/>
    </source>
</evidence>
<comment type="catalytic activity">
    <reaction evidence="7 8">
        <text>(S)-malate + NAD(+) = pyruvate + CO2 + NADH</text>
        <dbReference type="Rhea" id="RHEA:12653"/>
        <dbReference type="ChEBI" id="CHEBI:15361"/>
        <dbReference type="ChEBI" id="CHEBI:15589"/>
        <dbReference type="ChEBI" id="CHEBI:16526"/>
        <dbReference type="ChEBI" id="CHEBI:57540"/>
        <dbReference type="ChEBI" id="CHEBI:57945"/>
        <dbReference type="EC" id="1.1.1.38"/>
    </reaction>
</comment>
<feature type="binding site" evidence="8">
    <location>
        <position position="271"/>
    </location>
    <ligand>
        <name>NAD(+)</name>
        <dbReference type="ChEBI" id="CHEBI:57540"/>
    </ligand>
</feature>
<dbReference type="PANTHER" id="PTHR23406:SF34">
    <property type="entry name" value="NAD-DEPENDENT MALIC ENZYME, MITOCHONDRIAL"/>
    <property type="match status" value="1"/>
</dbReference>
<feature type="active site" description="Proton acceptor" evidence="8 9">
    <location>
        <position position="176"/>
    </location>
</feature>
<dbReference type="EC" id="1.1.1.38" evidence="8"/>
<keyword evidence="5 8" id="KW-0520">NAD</keyword>
<feature type="binding site" evidence="8">
    <location>
        <position position="158"/>
    </location>
    <ligand>
        <name>NAD(+)</name>
        <dbReference type="ChEBI" id="CHEBI:57540"/>
    </ligand>
</feature>
<dbReference type="SUPFAM" id="SSF51735">
    <property type="entry name" value="NAD(P)-binding Rossmann-fold domains"/>
    <property type="match status" value="1"/>
</dbReference>
<feature type="binding site" evidence="8 11">
    <location>
        <position position="248"/>
    </location>
    <ligand>
        <name>a divalent metal cation</name>
        <dbReference type="ChEBI" id="CHEBI:60240"/>
    </ligand>
</feature>
<evidence type="ECO:0000256" key="1">
    <source>
        <dbReference type="ARBA" id="ARBA00001936"/>
    </source>
</evidence>
<dbReference type="PIRSF" id="PIRSF000106">
    <property type="entry name" value="ME"/>
    <property type="match status" value="1"/>
</dbReference>
<feature type="active site" description="Proton donor" evidence="8 9">
    <location>
        <position position="105"/>
    </location>
</feature>
<evidence type="ECO:0000256" key="4">
    <source>
        <dbReference type="ARBA" id="ARBA00023002"/>
    </source>
</evidence>
<dbReference type="Pfam" id="PF03949">
    <property type="entry name" value="Malic_M"/>
    <property type="match status" value="1"/>
</dbReference>
<feature type="domain" description="Malic enzyme N-terminal" evidence="14">
    <location>
        <begin position="82"/>
        <end position="262"/>
    </location>
</feature>
<reference evidence="15 16" key="1">
    <citation type="submission" date="2019-03" db="EMBL/GenBank/DDBJ databases">
        <title>Genomic analyses of the natural microbiome of Caenorhabditis elegans.</title>
        <authorList>
            <person name="Samuel B."/>
        </authorList>
    </citation>
    <scope>NUCLEOTIDE SEQUENCE [LARGE SCALE GENOMIC DNA]</scope>
    <source>
        <strain evidence="15 16">JUb89</strain>
    </source>
</reference>
<name>A0A4R1XLV4_ACICA</name>
<dbReference type="HAMAP" id="MF_01619">
    <property type="entry name" value="NAD_malic_enz"/>
    <property type="match status" value="1"/>
</dbReference>
<evidence type="ECO:0000256" key="8">
    <source>
        <dbReference type="HAMAP-Rule" id="MF_01619"/>
    </source>
</evidence>
<feature type="binding site" evidence="10">
    <location>
        <position position="419"/>
    </location>
    <ligand>
        <name>(S)-malate</name>
        <dbReference type="ChEBI" id="CHEBI:15589"/>
    </ligand>
</feature>
<dbReference type="InterPro" id="IPR023667">
    <property type="entry name" value="NAD_malic_enz_proteobac"/>
</dbReference>
<feature type="binding site" evidence="8">
    <location>
        <position position="419"/>
    </location>
    <ligand>
        <name>NAD(+)</name>
        <dbReference type="ChEBI" id="CHEBI:57540"/>
    </ligand>
</feature>
<evidence type="ECO:0000313" key="15">
    <source>
        <dbReference type="EMBL" id="TCM64379.1"/>
    </source>
</evidence>
<evidence type="ECO:0000256" key="12">
    <source>
        <dbReference type="RuleBase" id="RU003427"/>
    </source>
</evidence>
<comment type="caution">
    <text evidence="15">The sequence shown here is derived from an EMBL/GenBank/DDBJ whole genome shotgun (WGS) entry which is preliminary data.</text>
</comment>
<dbReference type="PROSITE" id="PS00331">
    <property type="entry name" value="MALIC_ENZYMES"/>
    <property type="match status" value="1"/>
</dbReference>
<feature type="domain" description="Malic enzyme NAD-binding" evidence="13">
    <location>
        <begin position="272"/>
        <end position="532"/>
    </location>
</feature>
<evidence type="ECO:0000313" key="16">
    <source>
        <dbReference type="Proteomes" id="UP000294963"/>
    </source>
</evidence>
<dbReference type="FunFam" id="3.40.50.10380:FF:000001">
    <property type="entry name" value="NAD-dependent malic enzyme"/>
    <property type="match status" value="1"/>
</dbReference>
<dbReference type="Pfam" id="PF00390">
    <property type="entry name" value="malic"/>
    <property type="match status" value="1"/>
</dbReference>
<dbReference type="Gene3D" id="3.40.50.10380">
    <property type="entry name" value="Malic enzyme, N-terminal domain"/>
    <property type="match status" value="1"/>
</dbReference>
<dbReference type="InterPro" id="IPR001891">
    <property type="entry name" value="Malic_OxRdtase"/>
</dbReference>
<dbReference type="FunFam" id="3.40.50.720:FF:000055">
    <property type="entry name" value="NAD-dependent malic enzyme"/>
    <property type="match status" value="1"/>
</dbReference>
<dbReference type="InterPro" id="IPR012301">
    <property type="entry name" value="Malic_N_dom"/>
</dbReference>
<keyword evidence="16" id="KW-1185">Reference proteome</keyword>
<dbReference type="NCBIfam" id="NF010052">
    <property type="entry name" value="PRK13529.1"/>
    <property type="match status" value="1"/>
</dbReference>
<dbReference type="Gene3D" id="3.40.50.720">
    <property type="entry name" value="NAD(P)-binding Rossmann-like Domain"/>
    <property type="match status" value="1"/>
</dbReference>
<dbReference type="PRINTS" id="PR00072">
    <property type="entry name" value="MALOXRDTASE"/>
</dbReference>
<comment type="cofactor">
    <cofactor evidence="1">
        <name>Mn(2+)</name>
        <dbReference type="ChEBI" id="CHEBI:29035"/>
    </cofactor>
</comment>
<evidence type="ECO:0000256" key="9">
    <source>
        <dbReference type="PIRSR" id="PIRSR000106-1"/>
    </source>
</evidence>
<dbReference type="InterPro" id="IPR036291">
    <property type="entry name" value="NAD(P)-bd_dom_sf"/>
</dbReference>
<dbReference type="SMART" id="SM01274">
    <property type="entry name" value="malic"/>
    <property type="match status" value="1"/>
</dbReference>
<evidence type="ECO:0000256" key="2">
    <source>
        <dbReference type="ARBA" id="ARBA00008785"/>
    </source>
</evidence>